<gene>
    <name evidence="10" type="ORF">P4O66_008289</name>
</gene>
<feature type="transmembrane region" description="Helical" evidence="9">
    <location>
        <begin position="164"/>
        <end position="188"/>
    </location>
</feature>
<organism evidence="10 11">
    <name type="scientific">Electrophorus voltai</name>
    <dbReference type="NCBI Taxonomy" id="2609070"/>
    <lineage>
        <taxon>Eukaryota</taxon>
        <taxon>Metazoa</taxon>
        <taxon>Chordata</taxon>
        <taxon>Craniata</taxon>
        <taxon>Vertebrata</taxon>
        <taxon>Euteleostomi</taxon>
        <taxon>Actinopterygii</taxon>
        <taxon>Neopterygii</taxon>
        <taxon>Teleostei</taxon>
        <taxon>Ostariophysi</taxon>
        <taxon>Gymnotiformes</taxon>
        <taxon>Gymnotoidei</taxon>
        <taxon>Gymnotidae</taxon>
        <taxon>Electrophorus</taxon>
    </lineage>
</organism>
<dbReference type="Proteomes" id="UP001239994">
    <property type="component" value="Unassembled WGS sequence"/>
</dbReference>
<feature type="transmembrane region" description="Helical" evidence="9">
    <location>
        <begin position="96"/>
        <end position="119"/>
    </location>
</feature>
<evidence type="ECO:0000256" key="5">
    <source>
        <dbReference type="ARBA" id="ARBA00022989"/>
    </source>
</evidence>
<keyword evidence="11" id="KW-1185">Reference proteome</keyword>
<dbReference type="PANTHER" id="PTHR12300:SF133">
    <property type="entry name" value="RECEPTOR EXPRESSION-ENHANCING PROTEIN 6"/>
    <property type="match status" value="1"/>
</dbReference>
<name>A0AAD9DX35_9TELE</name>
<evidence type="ECO:0000256" key="4">
    <source>
        <dbReference type="ARBA" id="ARBA00022824"/>
    </source>
</evidence>
<evidence type="ECO:0000256" key="3">
    <source>
        <dbReference type="ARBA" id="ARBA00022692"/>
    </source>
</evidence>
<evidence type="ECO:0000256" key="6">
    <source>
        <dbReference type="ARBA" id="ARBA00023136"/>
    </source>
</evidence>
<comment type="caution">
    <text evidence="10">The sequence shown here is derived from an EMBL/GenBank/DDBJ whole genome shotgun (WGS) entry which is preliminary data.</text>
</comment>
<keyword evidence="7" id="KW-0968">Cytoplasmic vesicle</keyword>
<evidence type="ECO:0000256" key="7">
    <source>
        <dbReference type="ARBA" id="ARBA00023329"/>
    </source>
</evidence>
<comment type="subcellular location">
    <subcellularLocation>
        <location evidence="8">Cytoplasmic vesicle</location>
        <location evidence="8">Clathrin-coated vesicle membrane</location>
        <topology evidence="8">Multi-pass membrane protein</topology>
    </subcellularLocation>
    <subcellularLocation>
        <location evidence="1">Endoplasmic reticulum membrane</location>
        <topology evidence="1">Multi-pass membrane protein</topology>
    </subcellularLocation>
    <subcellularLocation>
        <location evidence="9">Membrane</location>
        <topology evidence="9">Multi-pass membrane protein</topology>
    </subcellularLocation>
</comment>
<sequence>MQTSTCLFTNYRQCEQQSLISCTIKYSDSLWKQYIFSRDYNVPLSFLHFPPSATNRRKSTMFAILTDRYDTFFKEKNMVTDFLAKLEERSGIQKQYIATVPWSSLSSFVCVCAGAVSIIALYLLFGYGASLLCNLIGFVYPAYASIKAIESSSKDDDTQWLTYWVVYGLFSVAEFFSDIFLFWFPFYYAGKCVFLLWCMAPISWNGSQIIYTRLVRPFFLKHEAVLDTVVKDLSGKSKSAAQSVAREGFTMFGNDKNK</sequence>
<evidence type="ECO:0000256" key="8">
    <source>
        <dbReference type="ARBA" id="ARBA00029431"/>
    </source>
</evidence>
<evidence type="ECO:0000256" key="2">
    <source>
        <dbReference type="ARBA" id="ARBA00008573"/>
    </source>
</evidence>
<dbReference type="EMBL" id="JAROKS010000014">
    <property type="protein sequence ID" value="KAK1797206.1"/>
    <property type="molecule type" value="Genomic_DNA"/>
</dbReference>
<dbReference type="GO" id="GO:0005789">
    <property type="term" value="C:endoplasmic reticulum membrane"/>
    <property type="evidence" value="ECO:0007669"/>
    <property type="project" value="UniProtKB-SubCell"/>
</dbReference>
<proteinExistence type="inferred from homology"/>
<evidence type="ECO:0000313" key="10">
    <source>
        <dbReference type="EMBL" id="KAK1797206.1"/>
    </source>
</evidence>
<dbReference type="AlphaFoldDB" id="A0AAD9DX35"/>
<protein>
    <recommendedName>
        <fullName evidence="9">Receptor expression-enhancing protein</fullName>
    </recommendedName>
</protein>
<dbReference type="PANTHER" id="PTHR12300">
    <property type="entry name" value="HVA22-LIKE PROTEINS"/>
    <property type="match status" value="1"/>
</dbReference>
<accession>A0AAD9DX35</accession>
<evidence type="ECO:0000256" key="1">
    <source>
        <dbReference type="ARBA" id="ARBA00004477"/>
    </source>
</evidence>
<feature type="transmembrane region" description="Helical" evidence="9">
    <location>
        <begin position="194"/>
        <end position="211"/>
    </location>
</feature>
<keyword evidence="3 9" id="KW-0812">Transmembrane</keyword>
<comment type="similarity">
    <text evidence="2 9">Belongs to the DP1 family.</text>
</comment>
<dbReference type="InterPro" id="IPR004345">
    <property type="entry name" value="TB2_DP1_HVA22"/>
</dbReference>
<evidence type="ECO:0000313" key="11">
    <source>
        <dbReference type="Proteomes" id="UP001239994"/>
    </source>
</evidence>
<keyword evidence="6 9" id="KW-0472">Membrane</keyword>
<reference evidence="10" key="1">
    <citation type="submission" date="2023-03" db="EMBL/GenBank/DDBJ databases">
        <title>Electrophorus voltai genome.</title>
        <authorList>
            <person name="Bian C."/>
        </authorList>
    </citation>
    <scope>NUCLEOTIDE SEQUENCE</scope>
    <source>
        <strain evidence="10">CB-2022</strain>
        <tissue evidence="10">Muscle</tissue>
    </source>
</reference>
<keyword evidence="5 9" id="KW-1133">Transmembrane helix</keyword>
<dbReference type="GO" id="GO:0030665">
    <property type="term" value="C:clathrin-coated vesicle membrane"/>
    <property type="evidence" value="ECO:0007669"/>
    <property type="project" value="UniProtKB-SubCell"/>
</dbReference>
<dbReference type="Pfam" id="PF03134">
    <property type="entry name" value="TB2_DP1_HVA22"/>
    <property type="match status" value="1"/>
</dbReference>
<evidence type="ECO:0000256" key="9">
    <source>
        <dbReference type="RuleBase" id="RU362006"/>
    </source>
</evidence>
<keyword evidence="4" id="KW-0256">Endoplasmic reticulum</keyword>